<dbReference type="InterPro" id="IPR000160">
    <property type="entry name" value="GGDEF_dom"/>
</dbReference>
<dbReference type="Proteomes" id="UP000316609">
    <property type="component" value="Unassembled WGS sequence"/>
</dbReference>
<dbReference type="InterPro" id="IPR043128">
    <property type="entry name" value="Rev_trsase/Diguanyl_cyclase"/>
</dbReference>
<dbReference type="PANTHER" id="PTHR45138">
    <property type="entry name" value="REGULATORY COMPONENTS OF SENSORY TRANSDUCTION SYSTEM"/>
    <property type="match status" value="1"/>
</dbReference>
<dbReference type="GO" id="GO:1902201">
    <property type="term" value="P:negative regulation of bacterial-type flagellum-dependent cell motility"/>
    <property type="evidence" value="ECO:0007669"/>
    <property type="project" value="TreeGrafter"/>
</dbReference>
<dbReference type="PROSITE" id="PS50887">
    <property type="entry name" value="GGDEF"/>
    <property type="match status" value="1"/>
</dbReference>
<dbReference type="AlphaFoldDB" id="A0A538TXM6"/>
<dbReference type="NCBIfam" id="TIGR00254">
    <property type="entry name" value="GGDEF"/>
    <property type="match status" value="1"/>
</dbReference>
<dbReference type="GO" id="GO:0043709">
    <property type="term" value="P:cell adhesion involved in single-species biofilm formation"/>
    <property type="evidence" value="ECO:0007669"/>
    <property type="project" value="TreeGrafter"/>
</dbReference>
<protein>
    <submittedName>
        <fullName evidence="2">Sensor domain-containing diguanylate cyclase</fullName>
    </submittedName>
</protein>
<dbReference type="Pfam" id="PF00990">
    <property type="entry name" value="GGDEF"/>
    <property type="match status" value="1"/>
</dbReference>
<dbReference type="InterPro" id="IPR029787">
    <property type="entry name" value="Nucleotide_cyclase"/>
</dbReference>
<dbReference type="InterPro" id="IPR003018">
    <property type="entry name" value="GAF"/>
</dbReference>
<dbReference type="GO" id="GO:0005886">
    <property type="term" value="C:plasma membrane"/>
    <property type="evidence" value="ECO:0007669"/>
    <property type="project" value="TreeGrafter"/>
</dbReference>
<evidence type="ECO:0000313" key="2">
    <source>
        <dbReference type="EMBL" id="TMQ68400.1"/>
    </source>
</evidence>
<name>A0A538TXM6_UNCEI</name>
<dbReference type="Pfam" id="PF13492">
    <property type="entry name" value="GAF_3"/>
    <property type="match status" value="1"/>
</dbReference>
<comment type="caution">
    <text evidence="2">The sequence shown here is derived from an EMBL/GenBank/DDBJ whole genome shotgun (WGS) entry which is preliminary data.</text>
</comment>
<evidence type="ECO:0000259" key="1">
    <source>
        <dbReference type="PROSITE" id="PS50887"/>
    </source>
</evidence>
<dbReference type="PANTHER" id="PTHR45138:SF9">
    <property type="entry name" value="DIGUANYLATE CYCLASE DGCM-RELATED"/>
    <property type="match status" value="1"/>
</dbReference>
<proteinExistence type="predicted"/>
<gene>
    <name evidence="2" type="ORF">E6K78_01255</name>
</gene>
<dbReference type="Gene3D" id="3.30.70.270">
    <property type="match status" value="1"/>
</dbReference>
<feature type="domain" description="GGDEF" evidence="1">
    <location>
        <begin position="202"/>
        <end position="334"/>
    </location>
</feature>
<dbReference type="CDD" id="cd01949">
    <property type="entry name" value="GGDEF"/>
    <property type="match status" value="1"/>
</dbReference>
<dbReference type="SMART" id="SM00267">
    <property type="entry name" value="GGDEF"/>
    <property type="match status" value="1"/>
</dbReference>
<reference evidence="2 3" key="1">
    <citation type="journal article" date="2019" name="Nat. Microbiol.">
        <title>Mediterranean grassland soil C-N compound turnover is dependent on rainfall and depth, and is mediated by genomically divergent microorganisms.</title>
        <authorList>
            <person name="Diamond S."/>
            <person name="Andeer P.F."/>
            <person name="Li Z."/>
            <person name="Crits-Christoph A."/>
            <person name="Burstein D."/>
            <person name="Anantharaman K."/>
            <person name="Lane K.R."/>
            <person name="Thomas B.C."/>
            <person name="Pan C."/>
            <person name="Northen T.R."/>
            <person name="Banfield J.F."/>
        </authorList>
    </citation>
    <scope>NUCLEOTIDE SEQUENCE [LARGE SCALE GENOMIC DNA]</scope>
    <source>
        <strain evidence="2">WS_8</strain>
    </source>
</reference>
<dbReference type="Gene3D" id="3.30.450.40">
    <property type="match status" value="1"/>
</dbReference>
<dbReference type="FunFam" id="3.30.70.270:FF:000001">
    <property type="entry name" value="Diguanylate cyclase domain protein"/>
    <property type="match status" value="1"/>
</dbReference>
<dbReference type="SMART" id="SM00065">
    <property type="entry name" value="GAF"/>
    <property type="match status" value="1"/>
</dbReference>
<dbReference type="InterPro" id="IPR050469">
    <property type="entry name" value="Diguanylate_Cyclase"/>
</dbReference>
<sequence length="337" mass="36997">MAILSRERALESLLDLSGPAVARTRPELIGTALRFASRLVDAAGAAALIQRGRQLHRFLLQRDMLHPEETERGVEGHEGLSAFLRRGQPLMIAEAETDERIGPTDRFPGLAGPALIVPLRLKEGEAGHLGAYRQRGAPEFIAEDMRVMTLLGAWTAMALENLRLAESVERLAVTDDLTQVYNFRFLKAALRREIKRASRFKQDLSIIMIDVDNLKGYNDRHGHLRGSFLLREIARVLAAQVRSWDLVAKYGGDEFTIILPQTGESGAFAAAERLRAAVADQTFPLAAKGEITISLGVASFPSTEDSASGLLEVADRALYVAKQRGRNRVEPVGRVAA</sequence>
<dbReference type="GO" id="GO:0052621">
    <property type="term" value="F:diguanylate cyclase activity"/>
    <property type="evidence" value="ECO:0007669"/>
    <property type="project" value="TreeGrafter"/>
</dbReference>
<dbReference type="InterPro" id="IPR029016">
    <property type="entry name" value="GAF-like_dom_sf"/>
</dbReference>
<accession>A0A538TXM6</accession>
<evidence type="ECO:0000313" key="3">
    <source>
        <dbReference type="Proteomes" id="UP000316609"/>
    </source>
</evidence>
<dbReference type="SUPFAM" id="SSF55073">
    <property type="entry name" value="Nucleotide cyclase"/>
    <property type="match status" value="1"/>
</dbReference>
<organism evidence="2 3">
    <name type="scientific">Eiseniibacteriota bacterium</name>
    <dbReference type="NCBI Taxonomy" id="2212470"/>
    <lineage>
        <taxon>Bacteria</taxon>
        <taxon>Candidatus Eiseniibacteriota</taxon>
    </lineage>
</organism>
<dbReference type="SUPFAM" id="SSF55781">
    <property type="entry name" value="GAF domain-like"/>
    <property type="match status" value="1"/>
</dbReference>
<dbReference type="EMBL" id="VBOY01000010">
    <property type="protein sequence ID" value="TMQ68400.1"/>
    <property type="molecule type" value="Genomic_DNA"/>
</dbReference>